<dbReference type="InterPro" id="IPR039670">
    <property type="entry name" value="NPC2-like"/>
</dbReference>
<dbReference type="Gene3D" id="2.60.40.770">
    <property type="match status" value="1"/>
</dbReference>
<sequence>MKVILFFLLIVAAFADIWTDCSKAGDDFKITSVSINPDPPVKGSPVTAAITGNLQKTITGGTAHLTVSLNGIKLLDETKDICTIDPDEVKCPIPANPNFTLKDTVTIPSYAPSGTYTGQVVLTDQDGTEIACVKFNLDLKE</sequence>
<keyword evidence="6" id="KW-1185">Reference proteome</keyword>
<comment type="function">
    <text evidence="1">Catalyzes the intermembrane transfer of phosphatidylglycerol and phosphatidylinositol.</text>
</comment>
<dbReference type="AlphaFoldDB" id="A0A9Q0LIG4"/>
<dbReference type="Pfam" id="PF02221">
    <property type="entry name" value="E1_DerP2_DerF2"/>
    <property type="match status" value="1"/>
</dbReference>
<dbReference type="OMA" id="NHELSCI"/>
<comment type="caution">
    <text evidence="5">The sequence shown here is derived from an EMBL/GenBank/DDBJ whole genome shotgun (WGS) entry which is preliminary data.</text>
</comment>
<gene>
    <name evidence="5" type="ORF">M0811_09955</name>
</gene>
<evidence type="ECO:0000256" key="3">
    <source>
        <dbReference type="SAM" id="SignalP"/>
    </source>
</evidence>
<dbReference type="OrthoDB" id="6409159at2759"/>
<evidence type="ECO:0000256" key="1">
    <source>
        <dbReference type="ARBA" id="ARBA00002053"/>
    </source>
</evidence>
<protein>
    <submittedName>
        <fullName evidence="5">Phosphatidylglycerol/phosphatidylinositol transfer protein</fullName>
    </submittedName>
</protein>
<accession>A0A9Q0LIG4</accession>
<dbReference type="PANTHER" id="PTHR11306:SF60">
    <property type="entry name" value="COUNTIN-3-RELATED"/>
    <property type="match status" value="1"/>
</dbReference>
<proteinExistence type="predicted"/>
<organism evidence="5 6">
    <name type="scientific">Anaeramoeba ignava</name>
    <name type="common">Anaerobic marine amoeba</name>
    <dbReference type="NCBI Taxonomy" id="1746090"/>
    <lineage>
        <taxon>Eukaryota</taxon>
        <taxon>Metamonada</taxon>
        <taxon>Anaeramoebidae</taxon>
        <taxon>Anaeramoeba</taxon>
    </lineage>
</organism>
<dbReference type="EMBL" id="JAPDFW010000085">
    <property type="protein sequence ID" value="KAJ5071795.1"/>
    <property type="molecule type" value="Genomic_DNA"/>
</dbReference>
<feature type="signal peptide" evidence="3">
    <location>
        <begin position="1"/>
        <end position="15"/>
    </location>
</feature>
<evidence type="ECO:0000256" key="2">
    <source>
        <dbReference type="ARBA" id="ARBA00022729"/>
    </source>
</evidence>
<dbReference type="SUPFAM" id="SSF81296">
    <property type="entry name" value="E set domains"/>
    <property type="match status" value="1"/>
</dbReference>
<dbReference type="GO" id="GO:0032934">
    <property type="term" value="F:sterol binding"/>
    <property type="evidence" value="ECO:0007669"/>
    <property type="project" value="InterPro"/>
</dbReference>
<name>A0A9Q0LIG4_ANAIG</name>
<dbReference type="SMART" id="SM00737">
    <property type="entry name" value="ML"/>
    <property type="match status" value="1"/>
</dbReference>
<dbReference type="InterPro" id="IPR003172">
    <property type="entry name" value="ML_dom"/>
</dbReference>
<dbReference type="GO" id="GO:0015918">
    <property type="term" value="P:sterol transport"/>
    <property type="evidence" value="ECO:0007669"/>
    <property type="project" value="InterPro"/>
</dbReference>
<keyword evidence="2 3" id="KW-0732">Signal</keyword>
<feature type="chain" id="PRO_5040252244" evidence="3">
    <location>
        <begin position="16"/>
        <end position="141"/>
    </location>
</feature>
<reference evidence="5" key="1">
    <citation type="submission" date="2022-10" db="EMBL/GenBank/DDBJ databases">
        <title>Novel sulphate-reducing endosymbionts in the free-living metamonad Anaeramoeba.</title>
        <authorList>
            <person name="Jerlstrom-Hultqvist J."/>
            <person name="Cepicka I."/>
            <person name="Gallot-Lavallee L."/>
            <person name="Salas-Leiva D."/>
            <person name="Curtis B.A."/>
            <person name="Zahonova K."/>
            <person name="Pipaliya S."/>
            <person name="Dacks J."/>
            <person name="Roger A.J."/>
        </authorList>
    </citation>
    <scope>NUCLEOTIDE SEQUENCE</scope>
    <source>
        <strain evidence="5">BMAN</strain>
    </source>
</reference>
<dbReference type="InterPro" id="IPR014756">
    <property type="entry name" value="Ig_E-set"/>
</dbReference>
<feature type="domain" description="MD-2-related lipid-recognition" evidence="4">
    <location>
        <begin position="18"/>
        <end position="137"/>
    </location>
</feature>
<evidence type="ECO:0000313" key="6">
    <source>
        <dbReference type="Proteomes" id="UP001149090"/>
    </source>
</evidence>
<evidence type="ECO:0000313" key="5">
    <source>
        <dbReference type="EMBL" id="KAJ5071795.1"/>
    </source>
</evidence>
<dbReference type="PANTHER" id="PTHR11306">
    <property type="entry name" value="NIEMANN PICK TYPE C2 PROTEIN NPC2-RELATED"/>
    <property type="match status" value="1"/>
</dbReference>
<evidence type="ECO:0000259" key="4">
    <source>
        <dbReference type="SMART" id="SM00737"/>
    </source>
</evidence>
<dbReference type="Proteomes" id="UP001149090">
    <property type="component" value="Unassembled WGS sequence"/>
</dbReference>